<dbReference type="SUPFAM" id="SSF52540">
    <property type="entry name" value="P-loop containing nucleoside triphosphate hydrolases"/>
    <property type="match status" value="1"/>
</dbReference>
<proteinExistence type="predicted"/>
<dbReference type="Proteomes" id="UP001370758">
    <property type="component" value="Unassembled WGS sequence"/>
</dbReference>
<dbReference type="Gene3D" id="2.130.10.10">
    <property type="entry name" value="YVTN repeat-like/Quinoprotein amine dehydrogenase"/>
    <property type="match status" value="2"/>
</dbReference>
<feature type="domain" description="NACHT" evidence="3">
    <location>
        <begin position="225"/>
        <end position="369"/>
    </location>
</feature>
<keyword evidence="2" id="KW-0175">Coiled coil</keyword>
<dbReference type="InterPro" id="IPR015943">
    <property type="entry name" value="WD40/YVTN_repeat-like_dom_sf"/>
</dbReference>
<dbReference type="InterPro" id="IPR027417">
    <property type="entry name" value="P-loop_NTPase"/>
</dbReference>
<name>A0AAV9VRX1_9PEZI</name>
<feature type="coiled-coil region" evidence="2">
    <location>
        <begin position="24"/>
        <end position="58"/>
    </location>
</feature>
<dbReference type="SUPFAM" id="SSF50998">
    <property type="entry name" value="Quinoprotein alcohol dehydrogenase-like"/>
    <property type="match status" value="1"/>
</dbReference>
<dbReference type="PANTHER" id="PTHR10039:SF17">
    <property type="entry name" value="FUNGAL STAND N-TERMINAL GOODBYE DOMAIN-CONTAINING PROTEIN-RELATED"/>
    <property type="match status" value="1"/>
</dbReference>
<sequence>MEVVGGVASVIAIVELAAKITKICAGYIKEVREYEAEIKALANRFECLQKVLEELEGLLKGPHQEKLKNSKKLRDTLVACKDELQILASRLEVPTPAPAPKSTGGLSTRRPSKFQRLLEVARGGSRGRASSVSRALTWPIEKAEVSKIISRLEEVEEVIRFALQIDQTEIMLEVDTKLNLVNLPVTDGASFNWYGDDHEPKCLPNTREDLLKEIDDWVNGPPGKHIFWLSGAAGTGKSTIARTVAEIYGKAKLLGGSFFFRRGAGDRASASKFFTTLATNLMQHIPAMKPTVSNIIEKEPDIVRKILKEQFDKLIFQPLSLADHTGRIVLVIDALDECDNEQDVLTIVKLLGLLKELKGPNVRIFLTSRGEVFINAGFQKISGDFKDVILHDIEEQTILHDITVFLKYELEKIKEDHVYRDTLPSDWPTQSTIETLAKMACPLFIVASTICRFIEDPESLPGELLAGILEGQHKLIEANPERSLSLIYLQIMNQRMMKKSPSQKKIMLKEFQKIMGTIVLLQTPMSRSSLAQFTDMPELNIKVRLDGFQSVLRIPEASNGVIKTFHLSFREFMLDPETKEQSPLWIDECQVHGFIGRRCIAIMKEHLRKNICDLSWSKNSLGDIPICNIYRRFPEELKYACIYWTYHLSASGEEIRDEGEAHQFLQEYILEWLEATSFLRYSFSSIDATFELESVVSESCGHEVKKLLYDIRRFIRSNYDTIAKLPLQIYYSALLFSPENCLLRKMFYHLHLDWVLQGPKVPRDWGNLLQKIQNNTSLRQYVDSLGFYAQGDRERLVINYYEVIHGIGGSTRINTATIWDMRNGALLKLETDLEAFPIRSLDGKWSARGTDSSTISISDPLNGLVAKRLAPFLDPICTSHKPLAFSYDGKHFLSFIWWGDSKLGKLMLWETASWGLIDAWESSGNTDDDRRGVFSRDGSLIFSWGQGLGEGPGFEVREVKSGKLLQRLMVNPEKVQFSPNGEYLACGDSTADPIDILHLNRNRLEHISVIPDQKNSSFVFLSDEELAVCTGTGTISVWSHLSATLVRTIGIGYKGSGGMALSPDRKTLAVSRHDRGVELWESHAFSAISGYVIGEKPSLGNRPDEGGEIRQRADNAVEAQDQVAFVALSPNCGFVASATKSEPGITLWKMYPDKVALHSRLQFEAGEELWEGNEADPSEHLSQHQQQWRNFGVFSGDGKLLAAAAVSLTKAYAKLRVWSTETSELLYEYESSGEFNQSYQYLGLEQLAISPDNETLAVAFGIKAPILVFSLKPYHESTVPHLDGHVELNIGPRMLDPIWNIYSRDMRIVVYKDLENNQLQRLRVGQPETAKS</sequence>
<dbReference type="Pfam" id="PF24883">
    <property type="entry name" value="NPHP3_N"/>
    <property type="match status" value="1"/>
</dbReference>
<evidence type="ECO:0000313" key="5">
    <source>
        <dbReference type="Proteomes" id="UP001370758"/>
    </source>
</evidence>
<evidence type="ECO:0000313" key="4">
    <source>
        <dbReference type="EMBL" id="KAK6495259.1"/>
    </source>
</evidence>
<evidence type="ECO:0000256" key="2">
    <source>
        <dbReference type="SAM" id="Coils"/>
    </source>
</evidence>
<dbReference type="Gene3D" id="3.40.50.300">
    <property type="entry name" value="P-loop containing nucleotide triphosphate hydrolases"/>
    <property type="match status" value="1"/>
</dbReference>
<comment type="caution">
    <text evidence="4">The sequence shown here is derived from an EMBL/GenBank/DDBJ whole genome shotgun (WGS) entry which is preliminary data.</text>
</comment>
<dbReference type="InterPro" id="IPR056884">
    <property type="entry name" value="NPHP3-like_N"/>
</dbReference>
<dbReference type="PANTHER" id="PTHR10039">
    <property type="entry name" value="AMELOGENIN"/>
    <property type="match status" value="1"/>
</dbReference>
<dbReference type="EMBL" id="JAVHJL010000013">
    <property type="protein sequence ID" value="KAK6495259.1"/>
    <property type="molecule type" value="Genomic_DNA"/>
</dbReference>
<gene>
    <name evidence="4" type="ORF">TWF481_003285</name>
</gene>
<dbReference type="PROSITE" id="PS50837">
    <property type="entry name" value="NACHT"/>
    <property type="match status" value="1"/>
</dbReference>
<protein>
    <recommendedName>
        <fullName evidence="3">NACHT domain-containing protein</fullName>
    </recommendedName>
</protein>
<reference evidence="4 5" key="1">
    <citation type="submission" date="2023-08" db="EMBL/GenBank/DDBJ databases">
        <authorList>
            <person name="Palmer J.M."/>
        </authorList>
    </citation>
    <scope>NUCLEOTIDE SEQUENCE [LARGE SCALE GENOMIC DNA]</scope>
    <source>
        <strain evidence="4 5">TWF481</strain>
    </source>
</reference>
<dbReference type="InterPro" id="IPR011047">
    <property type="entry name" value="Quinoprotein_ADH-like_sf"/>
</dbReference>
<evidence type="ECO:0000259" key="3">
    <source>
        <dbReference type="PROSITE" id="PS50837"/>
    </source>
</evidence>
<keyword evidence="1" id="KW-0677">Repeat</keyword>
<organism evidence="4 5">
    <name type="scientific">Arthrobotrys musiformis</name>
    <dbReference type="NCBI Taxonomy" id="47236"/>
    <lineage>
        <taxon>Eukaryota</taxon>
        <taxon>Fungi</taxon>
        <taxon>Dikarya</taxon>
        <taxon>Ascomycota</taxon>
        <taxon>Pezizomycotina</taxon>
        <taxon>Orbiliomycetes</taxon>
        <taxon>Orbiliales</taxon>
        <taxon>Orbiliaceae</taxon>
        <taxon>Arthrobotrys</taxon>
    </lineage>
</organism>
<keyword evidence="5" id="KW-1185">Reference proteome</keyword>
<accession>A0AAV9VRX1</accession>
<evidence type="ECO:0000256" key="1">
    <source>
        <dbReference type="ARBA" id="ARBA00022737"/>
    </source>
</evidence>
<dbReference type="InterPro" id="IPR007111">
    <property type="entry name" value="NACHT_NTPase"/>
</dbReference>